<feature type="compositionally biased region" description="Basic and acidic residues" evidence="1">
    <location>
        <begin position="364"/>
        <end position="460"/>
    </location>
</feature>
<keyword evidence="4" id="KW-1185">Reference proteome</keyword>
<feature type="region of interest" description="Disordered" evidence="1">
    <location>
        <begin position="1"/>
        <end position="212"/>
    </location>
</feature>
<dbReference type="AlphaFoldDB" id="A0AAD6T5H0"/>
<proteinExistence type="predicted"/>
<dbReference type="InterPro" id="IPR045341">
    <property type="entry name" value="DUF6532"/>
</dbReference>
<feature type="region of interest" description="Disordered" evidence="1">
    <location>
        <begin position="227"/>
        <end position="576"/>
    </location>
</feature>
<comment type="caution">
    <text evidence="3">The sequence shown here is derived from an EMBL/GenBank/DDBJ whole genome shotgun (WGS) entry which is preliminary data.</text>
</comment>
<dbReference type="Proteomes" id="UP001218188">
    <property type="component" value="Unassembled WGS sequence"/>
</dbReference>
<name>A0AAD6T5H0_9AGAR</name>
<protein>
    <recommendedName>
        <fullName evidence="2">DUF6532 domain-containing protein</fullName>
    </recommendedName>
</protein>
<gene>
    <name evidence="3" type="ORF">C8F04DRAFT_1254275</name>
</gene>
<feature type="compositionally biased region" description="Basic and acidic residues" evidence="1">
    <location>
        <begin position="277"/>
        <end position="332"/>
    </location>
</feature>
<feature type="compositionally biased region" description="Acidic residues" evidence="1">
    <location>
        <begin position="540"/>
        <end position="561"/>
    </location>
</feature>
<evidence type="ECO:0000313" key="3">
    <source>
        <dbReference type="EMBL" id="KAJ7040126.1"/>
    </source>
</evidence>
<dbReference type="Pfam" id="PF20149">
    <property type="entry name" value="DUF6532"/>
    <property type="match status" value="1"/>
</dbReference>
<evidence type="ECO:0000313" key="4">
    <source>
        <dbReference type="Proteomes" id="UP001218188"/>
    </source>
</evidence>
<accession>A0AAD6T5H0</accession>
<dbReference type="EMBL" id="JARJCM010000023">
    <property type="protein sequence ID" value="KAJ7040126.1"/>
    <property type="molecule type" value="Genomic_DNA"/>
</dbReference>
<feature type="compositionally biased region" description="Low complexity" evidence="1">
    <location>
        <begin position="126"/>
        <end position="143"/>
    </location>
</feature>
<reference evidence="3" key="1">
    <citation type="submission" date="2023-03" db="EMBL/GenBank/DDBJ databases">
        <title>Massive genome expansion in bonnet fungi (Mycena s.s.) driven by repeated elements and novel gene families across ecological guilds.</title>
        <authorList>
            <consortium name="Lawrence Berkeley National Laboratory"/>
            <person name="Harder C.B."/>
            <person name="Miyauchi S."/>
            <person name="Viragh M."/>
            <person name="Kuo A."/>
            <person name="Thoen E."/>
            <person name="Andreopoulos B."/>
            <person name="Lu D."/>
            <person name="Skrede I."/>
            <person name="Drula E."/>
            <person name="Henrissat B."/>
            <person name="Morin E."/>
            <person name="Kohler A."/>
            <person name="Barry K."/>
            <person name="LaButti K."/>
            <person name="Morin E."/>
            <person name="Salamov A."/>
            <person name="Lipzen A."/>
            <person name="Mereny Z."/>
            <person name="Hegedus B."/>
            <person name="Baldrian P."/>
            <person name="Stursova M."/>
            <person name="Weitz H."/>
            <person name="Taylor A."/>
            <person name="Grigoriev I.V."/>
            <person name="Nagy L.G."/>
            <person name="Martin F."/>
            <person name="Kauserud H."/>
        </authorList>
    </citation>
    <scope>NUCLEOTIDE SEQUENCE</scope>
    <source>
        <strain evidence="3">CBHHK200</strain>
    </source>
</reference>
<feature type="compositionally biased region" description="Basic and acidic residues" evidence="1">
    <location>
        <begin position="482"/>
        <end position="514"/>
    </location>
</feature>
<evidence type="ECO:0000259" key="2">
    <source>
        <dbReference type="Pfam" id="PF20149"/>
    </source>
</evidence>
<feature type="compositionally biased region" description="Acidic residues" evidence="1">
    <location>
        <begin position="199"/>
        <end position="210"/>
    </location>
</feature>
<evidence type="ECO:0000256" key="1">
    <source>
        <dbReference type="SAM" id="MobiDB-lite"/>
    </source>
</evidence>
<feature type="compositionally biased region" description="Basic residues" evidence="1">
    <location>
        <begin position="1"/>
        <end position="29"/>
    </location>
</feature>
<feature type="compositionally biased region" description="Basic and acidic residues" evidence="1">
    <location>
        <begin position="339"/>
        <end position="348"/>
    </location>
</feature>
<feature type="domain" description="DUF6532" evidence="2">
    <location>
        <begin position="619"/>
        <end position="805"/>
    </location>
</feature>
<sequence>MSSKKSKKSTTTKTSSSKRKLTSSPKKKAQAAARTSVKKNALAEKNVYDDQGDDTGLRPRSSREKKLTVDKLTRDSLKIQYNPAKKHVLDDVLDEEEENQIAPPAKKTKFKANIPADSPLRPQAPLPKKSIPLPLSSPSYRGGSPPPKSQRYRSSSPADDSLPIPRRRRLVPAHKATVWDSDEVDGFEQGKKGLPTVEEKDEDMDMDLLSEEQRRRRDLHALHEEFDAALYGSNDESEEAGKQLSNGQDDQEDHQSQSGEEERSQDGEDDEEDEEDKQQRLIAERVERQREEVREAREKREREREEDRRQREKENENRRRQQDQGDKGEQPRKQGKSQNRGDRHDNGRDTGNVGKAKGYVLSDTGKEHEHDHEPQRDYDRDRHRDHEPQRDYERDRNRNHDRNRDYEHDRNRDYDRDRDRDHDREQEREGQKQSNKADKQGKASGSKRNEPQDRRRERQGKPPSFICRELVEDVLLALDSPPRPRSETDKGQGRSRGQDRRGDQQAYKVLDKHRAQNRAVRAPDADRLAAYAQKQRGAEEVTEEDGEEEGDDDDDDDEEEEGVKKKRKTRTSTGELTPDMESFYPKFFRKVIKICKPRAFEYLLNGRMWAQQARFLNRANKWLTDAISYCQDELGLLMPEGIWEEHHDDLEKLLWSYASTFRGRVKTASRAVVQASYKIIPSVDDFLGGFGQEEFEAQTRLNVEDLITDSKFHHMNKRCSKGKINNFMAPAIPALIFTILYEGRNPLAKALPNSFRTYTPELVAAMSNALKNSIDEYSTGTFVKRPFSEESYSQNYDDILAALDDLKEDEYHWTKTTGEWAKWQAAHTFRQGNKGSSGGARMKVILD</sequence>
<feature type="compositionally biased region" description="Acidic residues" evidence="1">
    <location>
        <begin position="267"/>
        <end position="276"/>
    </location>
</feature>
<organism evidence="3 4">
    <name type="scientific">Mycena alexandri</name>
    <dbReference type="NCBI Taxonomy" id="1745969"/>
    <lineage>
        <taxon>Eukaryota</taxon>
        <taxon>Fungi</taxon>
        <taxon>Dikarya</taxon>
        <taxon>Basidiomycota</taxon>
        <taxon>Agaricomycotina</taxon>
        <taxon>Agaricomycetes</taxon>
        <taxon>Agaricomycetidae</taxon>
        <taxon>Agaricales</taxon>
        <taxon>Marasmiineae</taxon>
        <taxon>Mycenaceae</taxon>
        <taxon>Mycena</taxon>
    </lineage>
</organism>
<feature type="compositionally biased region" description="Basic and acidic residues" evidence="1">
    <location>
        <begin position="55"/>
        <end position="77"/>
    </location>
</feature>